<dbReference type="Pfam" id="PF00111">
    <property type="entry name" value="Fer2"/>
    <property type="match status" value="1"/>
</dbReference>
<dbReference type="PROSITE" id="PS00197">
    <property type="entry name" value="2FE2S_FER_1"/>
    <property type="match status" value="1"/>
</dbReference>
<keyword evidence="2" id="KW-0411">Iron-sulfur</keyword>
<dbReference type="InterPro" id="IPR001041">
    <property type="entry name" value="2Fe-2S_ferredoxin-type"/>
</dbReference>
<evidence type="ECO:0000256" key="1">
    <source>
        <dbReference type="ARBA" id="ARBA00022714"/>
    </source>
</evidence>
<dbReference type="InterPro" id="IPR036010">
    <property type="entry name" value="2Fe-2S_ferredoxin-like_sf"/>
</dbReference>
<name>A0ABQ7GQH6_DUNSA</name>
<comment type="cofactor">
    <cofactor evidence="3">
        <name>[2Fe-2S] cluster</name>
        <dbReference type="ChEBI" id="CHEBI:190135"/>
    </cofactor>
</comment>
<dbReference type="CDD" id="cd00207">
    <property type="entry name" value="fer2"/>
    <property type="match status" value="1"/>
</dbReference>
<gene>
    <name evidence="5" type="ORF">DUNSADRAFT_5348</name>
</gene>
<sequence length="146" mass="15767">MDSLHLSRFRIGRCPQSGRPQRAVHHHRSSNRPAVWCRAQTKTLVHFTEEGVTVEACSGDPFTQVAEAAGVDIPLGCNQGNCGVCEVEVEKFSAVPGPDGNSDSKELKGSGRSVIRSCIAKIPPGYARVDISQMTDQIWGVDGFDT</sequence>
<keyword evidence="1" id="KW-0001">2Fe-2S</keyword>
<accession>A0ABQ7GQH6</accession>
<comment type="caution">
    <text evidence="5">The sequence shown here is derived from an EMBL/GenBank/DDBJ whole genome shotgun (WGS) entry which is preliminary data.</text>
</comment>
<protein>
    <recommendedName>
        <fullName evidence="4">2Fe-2S ferredoxin-type domain-containing protein</fullName>
    </recommendedName>
</protein>
<proteinExistence type="predicted"/>
<reference evidence="5" key="1">
    <citation type="submission" date="2017-08" db="EMBL/GenBank/DDBJ databases">
        <authorList>
            <person name="Polle J.E."/>
            <person name="Barry K."/>
            <person name="Cushman J."/>
            <person name="Schmutz J."/>
            <person name="Tran D."/>
            <person name="Hathwaick L.T."/>
            <person name="Yim W.C."/>
            <person name="Jenkins J."/>
            <person name="Mckie-Krisberg Z.M."/>
            <person name="Prochnik S."/>
            <person name="Lindquist E."/>
            <person name="Dockter R.B."/>
            <person name="Adam C."/>
            <person name="Molina H."/>
            <person name="Bunkerborg J."/>
            <person name="Jin E."/>
            <person name="Buchheim M."/>
            <person name="Magnuson J."/>
        </authorList>
    </citation>
    <scope>NUCLEOTIDE SEQUENCE</scope>
    <source>
        <strain evidence="5">CCAP 19/18</strain>
    </source>
</reference>
<evidence type="ECO:0000313" key="6">
    <source>
        <dbReference type="Proteomes" id="UP000815325"/>
    </source>
</evidence>
<dbReference type="EMBL" id="MU069640">
    <property type="protein sequence ID" value="KAF5836857.1"/>
    <property type="molecule type" value="Genomic_DNA"/>
</dbReference>
<dbReference type="SUPFAM" id="SSF54292">
    <property type="entry name" value="2Fe-2S ferredoxin-like"/>
    <property type="match status" value="1"/>
</dbReference>
<evidence type="ECO:0000256" key="2">
    <source>
        <dbReference type="ARBA" id="ARBA00023014"/>
    </source>
</evidence>
<keyword evidence="1" id="KW-0408">Iron</keyword>
<evidence type="ECO:0000256" key="3">
    <source>
        <dbReference type="ARBA" id="ARBA00034078"/>
    </source>
</evidence>
<evidence type="ECO:0000259" key="4">
    <source>
        <dbReference type="PROSITE" id="PS51085"/>
    </source>
</evidence>
<feature type="domain" description="2Fe-2S ferredoxin-type" evidence="4">
    <location>
        <begin position="43"/>
        <end position="135"/>
    </location>
</feature>
<evidence type="ECO:0000313" key="5">
    <source>
        <dbReference type="EMBL" id="KAF5836857.1"/>
    </source>
</evidence>
<organism evidence="5 6">
    <name type="scientific">Dunaliella salina</name>
    <name type="common">Green alga</name>
    <name type="synonym">Protococcus salinus</name>
    <dbReference type="NCBI Taxonomy" id="3046"/>
    <lineage>
        <taxon>Eukaryota</taxon>
        <taxon>Viridiplantae</taxon>
        <taxon>Chlorophyta</taxon>
        <taxon>core chlorophytes</taxon>
        <taxon>Chlorophyceae</taxon>
        <taxon>CS clade</taxon>
        <taxon>Chlamydomonadales</taxon>
        <taxon>Dunaliellaceae</taxon>
        <taxon>Dunaliella</taxon>
    </lineage>
</organism>
<dbReference type="InterPro" id="IPR006058">
    <property type="entry name" value="2Fe2S_fd_BS"/>
</dbReference>
<keyword evidence="6" id="KW-1185">Reference proteome</keyword>
<keyword evidence="1" id="KW-0479">Metal-binding</keyword>
<dbReference type="InterPro" id="IPR012675">
    <property type="entry name" value="Beta-grasp_dom_sf"/>
</dbReference>
<dbReference type="Gene3D" id="3.10.20.30">
    <property type="match status" value="1"/>
</dbReference>
<dbReference type="Proteomes" id="UP000815325">
    <property type="component" value="Unassembled WGS sequence"/>
</dbReference>
<dbReference type="PROSITE" id="PS51085">
    <property type="entry name" value="2FE2S_FER_2"/>
    <property type="match status" value="1"/>
</dbReference>